<dbReference type="EMBL" id="JARKIE010000399">
    <property type="protein sequence ID" value="KAJ7645369.1"/>
    <property type="molecule type" value="Genomic_DNA"/>
</dbReference>
<organism evidence="2 3">
    <name type="scientific">Mycena rosella</name>
    <name type="common">Pink bonnet</name>
    <name type="synonym">Agaricus rosellus</name>
    <dbReference type="NCBI Taxonomy" id="1033263"/>
    <lineage>
        <taxon>Eukaryota</taxon>
        <taxon>Fungi</taxon>
        <taxon>Dikarya</taxon>
        <taxon>Basidiomycota</taxon>
        <taxon>Agaricomycotina</taxon>
        <taxon>Agaricomycetes</taxon>
        <taxon>Agaricomycetidae</taxon>
        <taxon>Agaricales</taxon>
        <taxon>Marasmiineae</taxon>
        <taxon>Mycenaceae</taxon>
        <taxon>Mycena</taxon>
    </lineage>
</organism>
<evidence type="ECO:0000313" key="2">
    <source>
        <dbReference type="EMBL" id="KAJ7645369.1"/>
    </source>
</evidence>
<proteinExistence type="predicted"/>
<gene>
    <name evidence="2" type="ORF">B0H17DRAFT_1148449</name>
</gene>
<dbReference type="Proteomes" id="UP001221757">
    <property type="component" value="Unassembled WGS sequence"/>
</dbReference>
<feature type="compositionally biased region" description="Polar residues" evidence="1">
    <location>
        <begin position="211"/>
        <end position="220"/>
    </location>
</feature>
<evidence type="ECO:0000313" key="3">
    <source>
        <dbReference type="Proteomes" id="UP001221757"/>
    </source>
</evidence>
<protein>
    <submittedName>
        <fullName evidence="2">Uncharacterized protein</fullName>
    </submittedName>
</protein>
<dbReference type="AlphaFoldDB" id="A0AAD7CCT9"/>
<keyword evidence="3" id="KW-1185">Reference proteome</keyword>
<name>A0AAD7CCT9_MYCRO</name>
<feature type="region of interest" description="Disordered" evidence="1">
    <location>
        <begin position="181"/>
        <end position="246"/>
    </location>
</feature>
<sequence>MDKTFVHLPWRGIGESRRSARAMGTGSRAALDGCAGEGDQRAVRTPQSTATFHPQSDKIILSFRGESKNAIEERTRAHPPRPSVFQASKVRSAGGAEEEAGGMMGWGEREARVAPVGACGGREALAQRWGQGTHAQTQRWEIAQARAAERWSRCGRPTGRDLAEQRRRCMQIDAASVTGAILTAGPGSPTGGPSGQGDRAWVAPAGDLPRTPTSSASTGTRRPRAGFMTPRSSNSLRVCRELPRTK</sequence>
<reference evidence="2" key="1">
    <citation type="submission" date="2023-03" db="EMBL/GenBank/DDBJ databases">
        <title>Massive genome expansion in bonnet fungi (Mycena s.s.) driven by repeated elements and novel gene families across ecological guilds.</title>
        <authorList>
            <consortium name="Lawrence Berkeley National Laboratory"/>
            <person name="Harder C.B."/>
            <person name="Miyauchi S."/>
            <person name="Viragh M."/>
            <person name="Kuo A."/>
            <person name="Thoen E."/>
            <person name="Andreopoulos B."/>
            <person name="Lu D."/>
            <person name="Skrede I."/>
            <person name="Drula E."/>
            <person name="Henrissat B."/>
            <person name="Morin E."/>
            <person name="Kohler A."/>
            <person name="Barry K."/>
            <person name="LaButti K."/>
            <person name="Morin E."/>
            <person name="Salamov A."/>
            <person name="Lipzen A."/>
            <person name="Mereny Z."/>
            <person name="Hegedus B."/>
            <person name="Baldrian P."/>
            <person name="Stursova M."/>
            <person name="Weitz H."/>
            <person name="Taylor A."/>
            <person name="Grigoriev I.V."/>
            <person name="Nagy L.G."/>
            <person name="Martin F."/>
            <person name="Kauserud H."/>
        </authorList>
    </citation>
    <scope>NUCLEOTIDE SEQUENCE</scope>
    <source>
        <strain evidence="2">CBHHK067</strain>
    </source>
</reference>
<evidence type="ECO:0000256" key="1">
    <source>
        <dbReference type="SAM" id="MobiDB-lite"/>
    </source>
</evidence>
<feature type="region of interest" description="Disordered" evidence="1">
    <location>
        <begin position="17"/>
        <end position="49"/>
    </location>
</feature>
<accession>A0AAD7CCT9</accession>
<comment type="caution">
    <text evidence="2">The sequence shown here is derived from an EMBL/GenBank/DDBJ whole genome shotgun (WGS) entry which is preliminary data.</text>
</comment>